<keyword evidence="3" id="KW-1185">Reference proteome</keyword>
<evidence type="ECO:0000313" key="2">
    <source>
        <dbReference type="EMBL" id="WOK09693.1"/>
    </source>
</evidence>
<accession>A0ABZ0IXD1</accession>
<gene>
    <name evidence="2" type="ORF">RT717_13705</name>
</gene>
<dbReference type="InterPro" id="IPR035986">
    <property type="entry name" value="PKD_dom_sf"/>
</dbReference>
<dbReference type="Gene3D" id="2.120.10.30">
    <property type="entry name" value="TolB, C-terminal domain"/>
    <property type="match status" value="1"/>
</dbReference>
<proteinExistence type="predicted"/>
<dbReference type="Gene3D" id="2.60.40.10">
    <property type="entry name" value="Immunoglobulins"/>
    <property type="match status" value="2"/>
</dbReference>
<sequence>MDKRNIASVQKNNEYGVNSIYDEHGPLVEPGEGRLFFSRSNHPDNVGGTKDAEDIWTATWDPKTHNWTKVERLPPPLNNRGPNFVTSITVEEGVVNLILGNTYENGEISGEGLSYSELRNGKWTTPVNFTIKGFKNKSGYADFFVSEDGKHMLISAEMDDSRGGRDIYISHRVSKKAWDAPTNLGVLNTPGEDTSPSFSPDGRFLFYSSDGQEGYGGLDIFYSVKQGDNWNEWSGPKNLGNQFNDRHDNKHFSLPPIGEKIYFVSGNEQGNQDIYSFVTTSEELYSELTGEDICFAEKIFTNENAFSHKLTCNLCVDLEYQSESNNGEVKYRWDFGDTFSGEGRSVSHCYDTHGTYDIKLSILEASTSRTIYEIDHEYELNEFLELKLDEEVSGVINEPSRFKSHLAGAYPANTEFYWDFGDGYFACGDEVSHTYILPNDYEVRALASFHWQGRVRYLMTTSTVSVKLTK</sequence>
<dbReference type="EMBL" id="CP136051">
    <property type="protein sequence ID" value="WOK09693.1"/>
    <property type="molecule type" value="Genomic_DNA"/>
</dbReference>
<dbReference type="CDD" id="cd00146">
    <property type="entry name" value="PKD"/>
    <property type="match status" value="1"/>
</dbReference>
<evidence type="ECO:0000313" key="3">
    <source>
        <dbReference type="Proteomes" id="UP001302349"/>
    </source>
</evidence>
<name>A0ABZ0IXD1_9BACT</name>
<dbReference type="SUPFAM" id="SSF49299">
    <property type="entry name" value="PKD domain"/>
    <property type="match status" value="2"/>
</dbReference>
<dbReference type="RefSeq" id="WP_317492300.1">
    <property type="nucleotide sequence ID" value="NZ_CP136051.1"/>
</dbReference>
<dbReference type="InterPro" id="IPR000601">
    <property type="entry name" value="PKD_dom"/>
</dbReference>
<dbReference type="Proteomes" id="UP001302349">
    <property type="component" value="Chromosome"/>
</dbReference>
<evidence type="ECO:0000259" key="1">
    <source>
        <dbReference type="PROSITE" id="PS50093"/>
    </source>
</evidence>
<dbReference type="Pfam" id="PF00801">
    <property type="entry name" value="PKD"/>
    <property type="match status" value="1"/>
</dbReference>
<dbReference type="Pfam" id="PF18911">
    <property type="entry name" value="PKD_4"/>
    <property type="match status" value="1"/>
</dbReference>
<organism evidence="2 3">
    <name type="scientific">Imperialibacter roseus</name>
    <dbReference type="NCBI Taxonomy" id="1324217"/>
    <lineage>
        <taxon>Bacteria</taxon>
        <taxon>Pseudomonadati</taxon>
        <taxon>Bacteroidota</taxon>
        <taxon>Cytophagia</taxon>
        <taxon>Cytophagales</taxon>
        <taxon>Flammeovirgaceae</taxon>
        <taxon>Imperialibacter</taxon>
    </lineage>
</organism>
<feature type="domain" description="PKD" evidence="1">
    <location>
        <begin position="411"/>
        <end position="448"/>
    </location>
</feature>
<dbReference type="Pfam" id="PF07676">
    <property type="entry name" value="PD40"/>
    <property type="match status" value="1"/>
</dbReference>
<dbReference type="InterPro" id="IPR013783">
    <property type="entry name" value="Ig-like_fold"/>
</dbReference>
<reference evidence="2 3" key="1">
    <citation type="journal article" date="2023" name="Microbiol. Resour. Announc.">
        <title>Complete Genome Sequence of Imperialibacter roseus strain P4T.</title>
        <authorList>
            <person name="Tizabi D.R."/>
            <person name="Bachvaroff T."/>
            <person name="Hill R.T."/>
        </authorList>
    </citation>
    <scope>NUCLEOTIDE SEQUENCE [LARGE SCALE GENOMIC DNA]</scope>
    <source>
        <strain evidence="2 3">P4T</strain>
    </source>
</reference>
<dbReference type="InterPro" id="IPR011042">
    <property type="entry name" value="6-blade_b-propeller_TolB-like"/>
</dbReference>
<dbReference type="PROSITE" id="PS50093">
    <property type="entry name" value="PKD"/>
    <property type="match status" value="2"/>
</dbReference>
<feature type="domain" description="PKD" evidence="1">
    <location>
        <begin position="317"/>
        <end position="362"/>
    </location>
</feature>
<protein>
    <submittedName>
        <fullName evidence="2">PKD domain-containing protein</fullName>
    </submittedName>
</protein>
<dbReference type="SUPFAM" id="SSF82171">
    <property type="entry name" value="DPP6 N-terminal domain-like"/>
    <property type="match status" value="1"/>
</dbReference>
<dbReference type="InterPro" id="IPR011659">
    <property type="entry name" value="WD40"/>
</dbReference>